<evidence type="ECO:0000256" key="1">
    <source>
        <dbReference type="SAM" id="Phobius"/>
    </source>
</evidence>
<evidence type="ECO:0000313" key="2">
    <source>
        <dbReference type="EMBL" id="MBB5064694.1"/>
    </source>
</evidence>
<name>A0A7W7ZS05_9BACT</name>
<dbReference type="InterPro" id="IPR051311">
    <property type="entry name" value="DedA_domain"/>
</dbReference>
<sequence>MSPPLHALAAWFTLAADRRLVHFFLHLGLLGLFLVSTVDSSFVPLPIPGVTDIMIVLFAAGHTNVILLVCIATLGSAAGGFFSHAVGQAGGMKFLEKHVPAAILKRATGWVESHAIIAVSLPALLPPPMPLSPFVLAAGAVHMSRRKFMTAFTLSRLVRHSIAAWLGIHYGRQVLHLWSSFSTRWGTTVLIALWSFILIFTALGIWKLYKTSREMQPLKRDRSSTAREAA</sequence>
<feature type="transmembrane region" description="Helical" evidence="1">
    <location>
        <begin position="188"/>
        <end position="209"/>
    </location>
</feature>
<dbReference type="Proteomes" id="UP000584867">
    <property type="component" value="Unassembled WGS sequence"/>
</dbReference>
<organism evidence="2 3">
    <name type="scientific">Granulicella mallensis</name>
    <dbReference type="NCBI Taxonomy" id="940614"/>
    <lineage>
        <taxon>Bacteria</taxon>
        <taxon>Pseudomonadati</taxon>
        <taxon>Acidobacteriota</taxon>
        <taxon>Terriglobia</taxon>
        <taxon>Terriglobales</taxon>
        <taxon>Acidobacteriaceae</taxon>
        <taxon>Granulicella</taxon>
    </lineage>
</organism>
<dbReference type="RefSeq" id="WP_184256805.1">
    <property type="nucleotide sequence ID" value="NZ_JACHIO010000012.1"/>
</dbReference>
<keyword evidence="1" id="KW-0472">Membrane</keyword>
<dbReference type="EMBL" id="JACHIO010000012">
    <property type="protein sequence ID" value="MBB5064694.1"/>
    <property type="molecule type" value="Genomic_DNA"/>
</dbReference>
<keyword evidence="1" id="KW-1133">Transmembrane helix</keyword>
<gene>
    <name evidence="2" type="ORF">HDF15_003054</name>
</gene>
<protein>
    <submittedName>
        <fullName evidence="2">Membrane protein YqaA with SNARE-associated domain</fullName>
    </submittedName>
</protein>
<evidence type="ECO:0000313" key="3">
    <source>
        <dbReference type="Proteomes" id="UP000584867"/>
    </source>
</evidence>
<comment type="caution">
    <text evidence="2">The sequence shown here is derived from an EMBL/GenBank/DDBJ whole genome shotgun (WGS) entry which is preliminary data.</text>
</comment>
<accession>A0A7W7ZS05</accession>
<dbReference type="PANTHER" id="PTHR42709">
    <property type="entry name" value="ALKALINE PHOSPHATASE LIKE PROTEIN"/>
    <property type="match status" value="1"/>
</dbReference>
<dbReference type="AlphaFoldDB" id="A0A7W7ZS05"/>
<feature type="transmembrane region" description="Helical" evidence="1">
    <location>
        <begin position="148"/>
        <end position="168"/>
    </location>
</feature>
<feature type="transmembrane region" description="Helical" evidence="1">
    <location>
        <begin position="20"/>
        <end position="43"/>
    </location>
</feature>
<feature type="transmembrane region" description="Helical" evidence="1">
    <location>
        <begin position="55"/>
        <end position="82"/>
    </location>
</feature>
<proteinExistence type="predicted"/>
<keyword evidence="1" id="KW-0812">Transmembrane</keyword>
<reference evidence="2 3" key="1">
    <citation type="submission" date="2020-08" db="EMBL/GenBank/DDBJ databases">
        <title>Genomic Encyclopedia of Type Strains, Phase IV (KMG-V): Genome sequencing to study the core and pangenomes of soil and plant-associated prokaryotes.</title>
        <authorList>
            <person name="Whitman W."/>
        </authorList>
    </citation>
    <scope>NUCLEOTIDE SEQUENCE [LARGE SCALE GENOMIC DNA]</scope>
    <source>
        <strain evidence="2 3">X5P3</strain>
    </source>
</reference>